<gene>
    <name evidence="1" type="ORF">SNE25_15625</name>
</gene>
<sequence>MENNLQAIFAEKNAMVKQGQIVEATAKFFADSATTSDHTGAKTKNKAEMLEKMRGFAGSIKAVNGITLHNEALNGNVSFAAASLCLTLYCDGWPDK</sequence>
<dbReference type="Proteomes" id="UP001324380">
    <property type="component" value="Chromosome"/>
</dbReference>
<protein>
    <recommendedName>
        <fullName evidence="3">Nuclear transport factor 2 family protein</fullName>
    </recommendedName>
</protein>
<dbReference type="EMBL" id="CP139558">
    <property type="protein sequence ID" value="WPU96950.1"/>
    <property type="molecule type" value="Genomic_DNA"/>
</dbReference>
<reference evidence="1 2" key="1">
    <citation type="submission" date="2023-11" db="EMBL/GenBank/DDBJ databases">
        <title>Analysis of the Genomes of Mucilaginibacter gossypii cycad 4 and M. sabulilitoris SNA2: microbes with the potential for plant growth promotion.</title>
        <authorList>
            <person name="Hirsch A.M."/>
            <person name="Humm E."/>
            <person name="Rubbi M."/>
            <person name="Del Vecchio G."/>
            <person name="Ha S.M."/>
            <person name="Pellegrini M."/>
            <person name="Gunsalus R.P."/>
        </authorList>
    </citation>
    <scope>NUCLEOTIDE SEQUENCE [LARGE SCALE GENOMIC DNA]</scope>
    <source>
        <strain evidence="1 2">SNA2</strain>
    </source>
</reference>
<evidence type="ECO:0000313" key="2">
    <source>
        <dbReference type="Proteomes" id="UP001324380"/>
    </source>
</evidence>
<evidence type="ECO:0000313" key="1">
    <source>
        <dbReference type="EMBL" id="WPU96950.1"/>
    </source>
</evidence>
<proteinExistence type="predicted"/>
<evidence type="ECO:0008006" key="3">
    <source>
        <dbReference type="Google" id="ProtNLM"/>
    </source>
</evidence>
<dbReference type="RefSeq" id="WP_321566036.1">
    <property type="nucleotide sequence ID" value="NZ_CP139558.1"/>
</dbReference>
<organism evidence="1 2">
    <name type="scientific">Mucilaginibacter sabulilitoris</name>
    <dbReference type="NCBI Taxonomy" id="1173583"/>
    <lineage>
        <taxon>Bacteria</taxon>
        <taxon>Pseudomonadati</taxon>
        <taxon>Bacteroidota</taxon>
        <taxon>Sphingobacteriia</taxon>
        <taxon>Sphingobacteriales</taxon>
        <taxon>Sphingobacteriaceae</taxon>
        <taxon>Mucilaginibacter</taxon>
    </lineage>
</organism>
<accession>A0ABZ0TZJ7</accession>
<dbReference type="Gene3D" id="3.10.450.50">
    <property type="match status" value="1"/>
</dbReference>
<name>A0ABZ0TZJ7_9SPHI</name>
<keyword evidence="2" id="KW-1185">Reference proteome</keyword>